<dbReference type="CDD" id="cd00067">
    <property type="entry name" value="GAL4"/>
    <property type="match status" value="1"/>
</dbReference>
<reference evidence="3 4" key="1">
    <citation type="submission" date="2016-04" db="EMBL/GenBank/DDBJ databases">
        <title>Multiple horizontal gene transfer events from other fungi enriched the ability of the initially mycotrophic fungus Trichoderma (Ascomycota) to feed on dead plant biomass.</title>
        <authorList>
            <person name="Atanasova L."/>
            <person name="Chenthamara K."/>
            <person name="Zhang J."/>
            <person name="Grujic M."/>
            <person name="Henrissat B."/>
            <person name="Kuo A."/>
            <person name="Aertz A."/>
            <person name="Salamov A."/>
            <person name="Lipzen A."/>
            <person name="Labutti K."/>
            <person name="Barry K."/>
            <person name="Miao Y."/>
            <person name="Rahimi M.J."/>
            <person name="Shen Q."/>
            <person name="Grigoriev I.V."/>
            <person name="Kubicek C.P."/>
            <person name="Druzhinina I.S."/>
        </authorList>
    </citation>
    <scope>NUCLEOTIDE SEQUENCE [LARGE SCALE GENOMIC DNA]</scope>
    <source>
        <strain evidence="3 4">NJAU 4742</strain>
    </source>
</reference>
<feature type="compositionally biased region" description="Basic residues" evidence="2">
    <location>
        <begin position="1296"/>
        <end position="1305"/>
    </location>
</feature>
<feature type="compositionally biased region" description="Basic and acidic residues" evidence="2">
    <location>
        <begin position="1275"/>
        <end position="1288"/>
    </location>
</feature>
<dbReference type="PANTHER" id="PTHR35391">
    <property type="entry name" value="C2H2-TYPE DOMAIN-CONTAINING PROTEIN-RELATED"/>
    <property type="match status" value="1"/>
</dbReference>
<dbReference type="EMBL" id="LVVK01000020">
    <property type="protein sequence ID" value="OPB38929.1"/>
    <property type="molecule type" value="Genomic_DNA"/>
</dbReference>
<feature type="region of interest" description="Disordered" evidence="2">
    <location>
        <begin position="1007"/>
        <end position="1061"/>
    </location>
</feature>
<feature type="compositionally biased region" description="Low complexity" evidence="2">
    <location>
        <begin position="1007"/>
        <end position="1022"/>
    </location>
</feature>
<keyword evidence="1" id="KW-0539">Nucleus</keyword>
<feature type="compositionally biased region" description="Basic and acidic residues" evidence="2">
    <location>
        <begin position="1113"/>
        <end position="1125"/>
    </location>
</feature>
<feature type="compositionally biased region" description="Polar residues" evidence="2">
    <location>
        <begin position="1637"/>
        <end position="1658"/>
    </location>
</feature>
<dbReference type="InterPro" id="IPR001138">
    <property type="entry name" value="Zn2Cys6_DnaBD"/>
</dbReference>
<evidence type="ECO:0000256" key="2">
    <source>
        <dbReference type="SAM" id="MobiDB-lite"/>
    </source>
</evidence>
<evidence type="ECO:0000256" key="1">
    <source>
        <dbReference type="ARBA" id="ARBA00023242"/>
    </source>
</evidence>
<feature type="region of interest" description="Disordered" evidence="2">
    <location>
        <begin position="579"/>
        <end position="627"/>
    </location>
</feature>
<organism evidence="3 4">
    <name type="scientific">Trichoderma guizhouense</name>
    <dbReference type="NCBI Taxonomy" id="1491466"/>
    <lineage>
        <taxon>Eukaryota</taxon>
        <taxon>Fungi</taxon>
        <taxon>Dikarya</taxon>
        <taxon>Ascomycota</taxon>
        <taxon>Pezizomycotina</taxon>
        <taxon>Sordariomycetes</taxon>
        <taxon>Hypocreomycetidae</taxon>
        <taxon>Hypocreales</taxon>
        <taxon>Hypocreaceae</taxon>
        <taxon>Trichoderma</taxon>
    </lineage>
</organism>
<dbReference type="Proteomes" id="UP000191004">
    <property type="component" value="Unassembled WGS sequence"/>
</dbReference>
<feature type="region of interest" description="Disordered" evidence="2">
    <location>
        <begin position="1113"/>
        <end position="1145"/>
    </location>
</feature>
<feature type="compositionally biased region" description="Polar residues" evidence="2">
    <location>
        <begin position="1313"/>
        <end position="1340"/>
    </location>
</feature>
<feature type="compositionally biased region" description="Low complexity" evidence="2">
    <location>
        <begin position="1198"/>
        <end position="1208"/>
    </location>
</feature>
<evidence type="ECO:0000313" key="4">
    <source>
        <dbReference type="Proteomes" id="UP000191004"/>
    </source>
</evidence>
<feature type="compositionally biased region" description="Polar residues" evidence="2">
    <location>
        <begin position="607"/>
        <end position="627"/>
    </location>
</feature>
<dbReference type="GO" id="GO:0000981">
    <property type="term" value="F:DNA-binding transcription factor activity, RNA polymerase II-specific"/>
    <property type="evidence" value="ECO:0007669"/>
    <property type="project" value="InterPro"/>
</dbReference>
<gene>
    <name evidence="3" type="ORF">A0O28_0020350</name>
</gene>
<feature type="compositionally biased region" description="Basic and acidic residues" evidence="2">
    <location>
        <begin position="581"/>
        <end position="601"/>
    </location>
</feature>
<proteinExistence type="predicted"/>
<name>A0A1T3CCZ8_9HYPO</name>
<dbReference type="SUPFAM" id="SSF57701">
    <property type="entry name" value="Zn2/Cys6 DNA-binding domain"/>
    <property type="match status" value="1"/>
</dbReference>
<feature type="region of interest" description="Disordered" evidence="2">
    <location>
        <begin position="673"/>
        <end position="696"/>
    </location>
</feature>
<evidence type="ECO:0000313" key="3">
    <source>
        <dbReference type="EMBL" id="OPB38929.1"/>
    </source>
</evidence>
<keyword evidence="4" id="KW-1185">Reference proteome</keyword>
<accession>A0A1T3CCZ8</accession>
<dbReference type="InterPro" id="IPR036864">
    <property type="entry name" value="Zn2-C6_fun-type_DNA-bd_sf"/>
</dbReference>
<evidence type="ECO:0008006" key="5">
    <source>
        <dbReference type="Google" id="ProtNLM"/>
    </source>
</evidence>
<feature type="region of interest" description="Disordered" evidence="2">
    <location>
        <begin position="756"/>
        <end position="781"/>
    </location>
</feature>
<sequence length="1698" mass="190806">MTDTSTTTGPNKKTVAAAANQCLESFNKCLLQQSSIHPREFSLVEDQVARFSTWTNGIGVFAPGRASMDHRLRYAPEVQSITISLLESLDYRIQKLLELLHGHINGQETHFSSILDEKLGKLLDYIAAEISHLNKMSNIIRKASQDSQNIQARDFHMTDEEGNDLQPILLSHYKRYIGEGFPTASVTIQQRLADAMILRRKRILYRRSRYGGAAIQLPKVENKVSITLPDPLLRLEDNQKAIAPSQIKSATTLQPEKFKTAASSPSVVSTTMTVALGNHEALKFPTAPGLHAKRKYEQFKAEQLAAHHAMLGKADEPSSATDPAFNDAVDTRDAKRRLITEQQLSKVFKPDVPAIGEVTCPYCFYTLSLEEIFNEKKWQNHVKNDLDPYVCLFEECSEPDELYKHSEKWLSHMHQHIQRWRCPSHRELGLFPTCEGYMQHMRDVHDTKLNDSKLRALANRNARSLPKLFVSCPLCGKDESEIDTRLTDHITGHLRSLAIMSLPIHYDEDIPGDVGSDKIGSNSSQPRSRSTINLLDDEDILVIRSAIDGNLDDITKPSTALDATTSDEEDFVDMLFQQDSTHSDSSRHSEHVRVEKAEKISPELSDEQNGTQSNIQLENETSQLTQESIQRMIAEQSEKSKLLYPKLEAMRKARELDPLENTRLRRGVLDVDSDDTDMWKPQQGQTHAPDEEDNNDIAGPLNEQDMVPNKSQCWECQRRSTLCDGKIPICDNCSDAGMVCPGYSNARPLTWLPTSKVSQLQKDGSESASSTNRSDLGRSDIDDRHNMASLQHIWDSIVGGDASAEALREPMIPRQMRKPPPGQLQQIIYQNIINTPPMSGTTWRSNFSVNQRMGKTIELISNISLAMGRLNINRATDFGCHVEREEFQKSPTEAPYSQAMAKASEFFKKRQSQSSFGNTTDTSVRSSDYTSLNVPQDMDQVGAQFNEQGVHQGVRNSYNATINEMLASLTPEQKQSILGLPREKLDEVWHRWQSNNLGQMQAMDRNSMAQPQMTSQPQTMPQENAAGVSNQQQLQADRIAPPRGPQVEPSLVDLPRNVNNQSPVDESMVGYMEDLDEDAGSAVDVENNRRFSSMHQLLTEHVKEKDRMLEVAGRELEETQPERIRRSQYQNDRPRSPQSDIGKRMVAYVEDVDEDTGSLIGVESTRRYARSPPPRSPKRSNISKTRMPESGTVDKTASSSNSLFNSDSTPAPTRHGTGPISSNHMVTPEEYNNQLRERRARASPDSRFFTLKNYQESEERPREDDDDYKMPQPQSKDRDLRDARDQKDINLGVIKGVKKARRSAPPRHAATQPVVSQGSHRSGQSKDPASYGDQQPTASSRPRRTDNLLQRSQQAFNIYSGIPSEVLQVSDQEMMDIRSQKPGLVNVPDDQLRNMMISMKRTTWRQQQQKVQAEQVQANQQEPIESPQDDINLGMPIRRAANQQAGMQQPISSNIPPQLLQVSDQELLHIRTQKPELVKVPDDQLRNMIIQMKRTSWLQQQQQLKTQQNQAAQVQTDQQEPTEPPQDGIISGISIQSAANQRAEMRRLLLSNIPSELLQVSDQEMMDIRSQKPALVDVSDDQLRLMILSVKRTSWLQQQQQNQAAQVQANQQQPTEWHPPDQQGMQPSFPYHGASSIGPSTPAADNSNASGAGITNVNPFDDSSELGLETSANNSGLDASAEADLLGSLDTDIDVSGR</sequence>
<feature type="compositionally biased region" description="Basic and acidic residues" evidence="2">
    <location>
        <begin position="1235"/>
        <end position="1244"/>
    </location>
</feature>
<comment type="caution">
    <text evidence="3">The sequence shown here is derived from an EMBL/GenBank/DDBJ whole genome shotgun (WGS) entry which is preliminary data.</text>
</comment>
<protein>
    <recommendedName>
        <fullName evidence="5">Zn(2)-C6 fungal-type domain-containing protein</fullName>
    </recommendedName>
</protein>
<feature type="compositionally biased region" description="Polar residues" evidence="2">
    <location>
        <begin position="1127"/>
        <end position="1139"/>
    </location>
</feature>
<feature type="region of interest" description="Disordered" evidence="2">
    <location>
        <begin position="1157"/>
        <end position="1345"/>
    </location>
</feature>
<dbReference type="Gene3D" id="4.10.240.10">
    <property type="entry name" value="Zn(2)-C6 fungal-type DNA-binding domain"/>
    <property type="match status" value="1"/>
</dbReference>
<dbReference type="PANTHER" id="PTHR35391:SF7">
    <property type="entry name" value="C2H2-TYPE DOMAIN-CONTAINING PROTEIN"/>
    <property type="match status" value="1"/>
</dbReference>
<feature type="region of interest" description="Disordered" evidence="2">
    <location>
        <begin position="1601"/>
        <end position="1675"/>
    </location>
</feature>
<dbReference type="OrthoDB" id="20872at2759"/>
<feature type="region of interest" description="Disordered" evidence="2">
    <location>
        <begin position="1502"/>
        <end position="1528"/>
    </location>
</feature>
<feature type="compositionally biased region" description="Polar residues" evidence="2">
    <location>
        <begin position="756"/>
        <end position="774"/>
    </location>
</feature>
<dbReference type="GO" id="GO:0008270">
    <property type="term" value="F:zinc ion binding"/>
    <property type="evidence" value="ECO:0007669"/>
    <property type="project" value="InterPro"/>
</dbReference>
<feature type="compositionally biased region" description="Low complexity" evidence="2">
    <location>
        <begin position="1601"/>
        <end position="1613"/>
    </location>
</feature>
<feature type="compositionally biased region" description="Polar residues" evidence="2">
    <location>
        <begin position="1219"/>
        <end position="1234"/>
    </location>
</feature>